<sequence length="478" mass="53140">MVSFPALNGAAAATCDPFSLRNYCCSQWGWCGSGDKFCFQAFKERGTNTSVALSALRRWKLAPRSAWQKSLELASSKLGPSSQLETASNVHGRFSKGLKSSGSTTDIGSQQAVKAKRCNEHRWISLHMNASTGATGPDLGRPAGLYKGSIAGPDGRAQVLVTWHHFEKYNTCESDEEISVVRTNLLYFLRTTVRKSDGAHYIISFAGRIPQQLLSLVPPYPNVEVRFAEAKTWSSDLCTHHNILSSFGEELTAQYRYFILINNGMRGPFTGQHSQHQHWTQPFISKLDEQVRLVGPYISCEVSTHVQGPFLVTDRVGVQHVMAAFSQCRSNQWSSIVASEIGSSQKLLAAGHNIASMQHAYEGIDFRENPTTLSCKGKKNPSFCCGADDPLELNWVKYGGEVYRLGLLLPETIRQVEHYTATTLSLTPELGSSDYHKMPLPSWLNKQRQLAASLRPWSLSAYFLTQWTRVKVALHMTV</sequence>
<protein>
    <recommendedName>
        <fullName evidence="2">Chitin-binding type-1 domain-containing protein</fullName>
    </recommendedName>
</protein>
<dbReference type="Proteomes" id="UP001465755">
    <property type="component" value="Unassembled WGS sequence"/>
</dbReference>
<dbReference type="InterPro" id="IPR036861">
    <property type="entry name" value="Endochitinase-like_sf"/>
</dbReference>
<dbReference type="InterPro" id="IPR001002">
    <property type="entry name" value="Chitin-bd_1"/>
</dbReference>
<reference evidence="3 4" key="1">
    <citation type="journal article" date="2024" name="Nat. Commun.">
        <title>Phylogenomics reveals the evolutionary origins of lichenization in chlorophyte algae.</title>
        <authorList>
            <person name="Puginier C."/>
            <person name="Libourel C."/>
            <person name="Otte J."/>
            <person name="Skaloud P."/>
            <person name="Haon M."/>
            <person name="Grisel S."/>
            <person name="Petersen M."/>
            <person name="Berrin J.G."/>
            <person name="Delaux P.M."/>
            <person name="Dal Grande F."/>
            <person name="Keller J."/>
        </authorList>
    </citation>
    <scope>NUCLEOTIDE SEQUENCE [LARGE SCALE GENOMIC DNA]</scope>
    <source>
        <strain evidence="3 4">SAG 2036</strain>
    </source>
</reference>
<evidence type="ECO:0000256" key="1">
    <source>
        <dbReference type="ARBA" id="ARBA00022669"/>
    </source>
</evidence>
<dbReference type="Gene3D" id="3.30.60.10">
    <property type="entry name" value="Endochitinase-like"/>
    <property type="match status" value="1"/>
</dbReference>
<evidence type="ECO:0000313" key="3">
    <source>
        <dbReference type="EMBL" id="KAK9807172.1"/>
    </source>
</evidence>
<dbReference type="SUPFAM" id="SSF57016">
    <property type="entry name" value="Plant lectins/antimicrobial peptides"/>
    <property type="match status" value="1"/>
</dbReference>
<organism evidence="3 4">
    <name type="scientific">Symbiochloris irregularis</name>
    <dbReference type="NCBI Taxonomy" id="706552"/>
    <lineage>
        <taxon>Eukaryota</taxon>
        <taxon>Viridiplantae</taxon>
        <taxon>Chlorophyta</taxon>
        <taxon>core chlorophytes</taxon>
        <taxon>Trebouxiophyceae</taxon>
        <taxon>Trebouxiales</taxon>
        <taxon>Trebouxiaceae</taxon>
        <taxon>Symbiochloris</taxon>
    </lineage>
</organism>
<evidence type="ECO:0000259" key="2">
    <source>
        <dbReference type="Pfam" id="PF00187"/>
    </source>
</evidence>
<proteinExistence type="predicted"/>
<dbReference type="AlphaFoldDB" id="A0AAW1PF34"/>
<dbReference type="GO" id="GO:0008061">
    <property type="term" value="F:chitin binding"/>
    <property type="evidence" value="ECO:0007669"/>
    <property type="project" value="UniProtKB-KW"/>
</dbReference>
<keyword evidence="4" id="KW-1185">Reference proteome</keyword>
<dbReference type="EMBL" id="JALJOQ010000033">
    <property type="protein sequence ID" value="KAK9807172.1"/>
    <property type="molecule type" value="Genomic_DNA"/>
</dbReference>
<evidence type="ECO:0000313" key="4">
    <source>
        <dbReference type="Proteomes" id="UP001465755"/>
    </source>
</evidence>
<keyword evidence="1" id="KW-0147">Chitin-binding</keyword>
<accession>A0AAW1PF34</accession>
<name>A0AAW1PF34_9CHLO</name>
<gene>
    <name evidence="3" type="ORF">WJX73_003501</name>
</gene>
<feature type="domain" description="Chitin-binding type-1" evidence="2">
    <location>
        <begin position="13"/>
        <end position="39"/>
    </location>
</feature>
<dbReference type="Pfam" id="PF00187">
    <property type="entry name" value="Chitin_bind_1"/>
    <property type="match status" value="1"/>
</dbReference>
<comment type="caution">
    <text evidence="3">The sequence shown here is derived from an EMBL/GenBank/DDBJ whole genome shotgun (WGS) entry which is preliminary data.</text>
</comment>